<proteinExistence type="predicted"/>
<organism evidence="1 2">
    <name type="scientific">Nyctereutes procyonoides</name>
    <name type="common">Raccoon dog</name>
    <name type="synonym">Canis procyonoides</name>
    <dbReference type="NCBI Taxonomy" id="34880"/>
    <lineage>
        <taxon>Eukaryota</taxon>
        <taxon>Metazoa</taxon>
        <taxon>Chordata</taxon>
        <taxon>Craniata</taxon>
        <taxon>Vertebrata</taxon>
        <taxon>Euteleostomi</taxon>
        <taxon>Mammalia</taxon>
        <taxon>Eutheria</taxon>
        <taxon>Laurasiatheria</taxon>
        <taxon>Carnivora</taxon>
        <taxon>Caniformia</taxon>
        <taxon>Canidae</taxon>
        <taxon>Nyctereutes</taxon>
    </lineage>
</organism>
<name>A0A811Y5J5_NYCPR</name>
<dbReference type="Proteomes" id="UP000645828">
    <property type="component" value="Unassembled WGS sequence"/>
</dbReference>
<evidence type="ECO:0000313" key="1">
    <source>
        <dbReference type="EMBL" id="CAD7671978.1"/>
    </source>
</evidence>
<comment type="caution">
    <text evidence="1">The sequence shown here is derived from an EMBL/GenBank/DDBJ whole genome shotgun (WGS) entry which is preliminary data.</text>
</comment>
<dbReference type="EMBL" id="CAJHUB010000664">
    <property type="protein sequence ID" value="CAD7671978.1"/>
    <property type="molecule type" value="Genomic_DNA"/>
</dbReference>
<evidence type="ECO:0000313" key="2">
    <source>
        <dbReference type="Proteomes" id="UP000645828"/>
    </source>
</evidence>
<accession>A0A811Y5J5</accession>
<gene>
    <name evidence="1" type="ORF">NYPRO_LOCUS4773</name>
</gene>
<protein>
    <submittedName>
        <fullName evidence="1">(raccoon dog) hypothetical protein</fullName>
    </submittedName>
</protein>
<sequence>MGWVHFSSEEYLQDALQQEKHIIDGVKLHIQAGRPKVLQGGQTSDEEKDF</sequence>
<reference evidence="1" key="1">
    <citation type="submission" date="2020-12" db="EMBL/GenBank/DDBJ databases">
        <authorList>
            <consortium name="Molecular Ecology Group"/>
        </authorList>
    </citation>
    <scope>NUCLEOTIDE SEQUENCE</scope>
    <source>
        <strain evidence="1">TBG_1078</strain>
    </source>
</reference>
<dbReference type="AlphaFoldDB" id="A0A811Y5J5"/>
<keyword evidence="2" id="KW-1185">Reference proteome</keyword>